<evidence type="ECO:0000256" key="2">
    <source>
        <dbReference type="SAM" id="MobiDB-lite"/>
    </source>
</evidence>
<reference evidence="3 4" key="1">
    <citation type="submission" date="2019-02" db="EMBL/GenBank/DDBJ databases">
        <title>Genome sequencing of the rare red list fungi Phellinidium pouzarii.</title>
        <authorList>
            <person name="Buettner E."/>
            <person name="Kellner H."/>
        </authorList>
    </citation>
    <scope>NUCLEOTIDE SEQUENCE [LARGE SCALE GENOMIC DNA]</scope>
    <source>
        <strain evidence="3 4">DSM 108285</strain>
    </source>
</reference>
<comment type="caution">
    <text evidence="3">The sequence shown here is derived from an EMBL/GenBank/DDBJ whole genome shotgun (WGS) entry which is preliminary data.</text>
</comment>
<dbReference type="GO" id="GO:0032511">
    <property type="term" value="P:late endosome to vacuole transport via multivesicular body sorting pathway"/>
    <property type="evidence" value="ECO:0007669"/>
    <property type="project" value="TreeGrafter"/>
</dbReference>
<evidence type="ECO:0000256" key="1">
    <source>
        <dbReference type="SAM" id="Coils"/>
    </source>
</evidence>
<dbReference type="Pfam" id="PF03357">
    <property type="entry name" value="Snf7"/>
    <property type="match status" value="1"/>
</dbReference>
<dbReference type="GO" id="GO:0009898">
    <property type="term" value="C:cytoplasmic side of plasma membrane"/>
    <property type="evidence" value="ECO:0007669"/>
    <property type="project" value="TreeGrafter"/>
</dbReference>
<name>A0A4S4LHE0_9AGAM</name>
<feature type="compositionally biased region" description="Basic and acidic residues" evidence="2">
    <location>
        <begin position="542"/>
        <end position="555"/>
    </location>
</feature>
<evidence type="ECO:0000313" key="3">
    <source>
        <dbReference type="EMBL" id="THH10698.1"/>
    </source>
</evidence>
<dbReference type="Pfam" id="PF25880">
    <property type="entry name" value="WHD_CHMP7_1st"/>
    <property type="match status" value="1"/>
</dbReference>
<feature type="coiled-coil region" evidence="1">
    <location>
        <begin position="471"/>
        <end position="501"/>
    </location>
</feature>
<dbReference type="OrthoDB" id="10250120at2759"/>
<evidence type="ECO:0000313" key="4">
    <source>
        <dbReference type="Proteomes" id="UP000308199"/>
    </source>
</evidence>
<organism evidence="3 4">
    <name type="scientific">Phellinidium pouzarii</name>
    <dbReference type="NCBI Taxonomy" id="167371"/>
    <lineage>
        <taxon>Eukaryota</taxon>
        <taxon>Fungi</taxon>
        <taxon>Dikarya</taxon>
        <taxon>Basidiomycota</taxon>
        <taxon>Agaricomycotina</taxon>
        <taxon>Agaricomycetes</taxon>
        <taxon>Hymenochaetales</taxon>
        <taxon>Hymenochaetaceae</taxon>
        <taxon>Phellinidium</taxon>
    </lineage>
</organism>
<dbReference type="GO" id="GO:0005771">
    <property type="term" value="C:multivesicular body"/>
    <property type="evidence" value="ECO:0007669"/>
    <property type="project" value="TreeGrafter"/>
</dbReference>
<feature type="coiled-coil region" evidence="1">
    <location>
        <begin position="333"/>
        <end position="360"/>
    </location>
</feature>
<dbReference type="AlphaFoldDB" id="A0A4S4LHE0"/>
<evidence type="ECO:0008006" key="5">
    <source>
        <dbReference type="Google" id="ProtNLM"/>
    </source>
</evidence>
<dbReference type="GO" id="GO:0006900">
    <property type="term" value="P:vesicle budding from membrane"/>
    <property type="evidence" value="ECO:0007669"/>
    <property type="project" value="TreeGrafter"/>
</dbReference>
<dbReference type="GO" id="GO:0000815">
    <property type="term" value="C:ESCRT III complex"/>
    <property type="evidence" value="ECO:0007669"/>
    <property type="project" value="TreeGrafter"/>
</dbReference>
<protein>
    <recommendedName>
        <fullName evidence="5">SNF7 family protein</fullName>
    </recommendedName>
</protein>
<feature type="region of interest" description="Disordered" evidence="2">
    <location>
        <begin position="512"/>
        <end position="555"/>
    </location>
</feature>
<accession>A0A4S4LHE0</accession>
<keyword evidence="4" id="KW-1185">Reference proteome</keyword>
<proteinExistence type="predicted"/>
<dbReference type="PANTHER" id="PTHR22761:SF96">
    <property type="entry name" value="BCDNA.GH08385"/>
    <property type="match status" value="1"/>
</dbReference>
<gene>
    <name evidence="3" type="ORF">EW145_g1134</name>
</gene>
<dbReference type="PANTHER" id="PTHR22761">
    <property type="entry name" value="CHARGED MULTIVESICULAR BODY PROTEIN"/>
    <property type="match status" value="1"/>
</dbReference>
<dbReference type="Proteomes" id="UP000308199">
    <property type="component" value="Unassembled WGS sequence"/>
</dbReference>
<dbReference type="EMBL" id="SGPK01000029">
    <property type="protein sequence ID" value="THH10698.1"/>
    <property type="molecule type" value="Genomic_DNA"/>
</dbReference>
<keyword evidence="1" id="KW-0175">Coiled coil</keyword>
<dbReference type="InterPro" id="IPR005024">
    <property type="entry name" value="Snf7_fam"/>
</dbReference>
<sequence>MGGGQILVFNAATDYRQVARLLRGAPPKRHRIEASDFDTIVHDGADVLTGRAQRARFTSLAALVSTTTLMALPTSKSNSRLSVIPTFSSLSTSRLKSIYSDLSRQKASNPASFHSNVDWWKRTLGAFVLLGLQSDSKNSLILHASPELSESLRYDGVGKPLGLAAVITELQDTRALIPLSDFLNSPISVYDTGSLAYKIASCVVGKPLWWALEQLSLVDSERVESETSIWRKVRGHYVVLANVEKVGDIVVERLRQKGSSSPADSLYSFDSFRKEFGGVIEGTSLSDVDLKVLVKFLDRDRKLIVSDNEAIKFIDSAESSSVPRLLTGVDKGILELKIGVENMEMQVEEINKQISDKTNKIGVCLRANRKEIAMTHLKSRKLYEDLLRKRLGSLEILQSTLIQVETAAQDVEIMKQYESSTATLRAILAHPSLQQEKIEETMDAMAEASAAQRELDETIRAGALPDDAIDEDALQAELADLVLESQQEEAEREELRALEDKHRVQGLDFKLPRAASSSDSDGALIDAEEKHSHALSSASPLSERKMHVHEQDMSW</sequence>